<keyword evidence="1" id="KW-0472">Membrane</keyword>
<dbReference type="AlphaFoldDB" id="A0A0F9MYL2"/>
<protein>
    <submittedName>
        <fullName evidence="2">Uncharacterized protein</fullName>
    </submittedName>
</protein>
<sequence>MKAWFGNQYYNTRKGKWVDGKQPKRVKLGRSYLPWVIICLILSVIGTIVLNHYYPGTYFIIF</sequence>
<evidence type="ECO:0000256" key="1">
    <source>
        <dbReference type="SAM" id="Phobius"/>
    </source>
</evidence>
<accession>A0A0F9MYL2</accession>
<reference evidence="2" key="1">
    <citation type="journal article" date="2015" name="Nature">
        <title>Complex archaea that bridge the gap between prokaryotes and eukaryotes.</title>
        <authorList>
            <person name="Spang A."/>
            <person name="Saw J.H."/>
            <person name="Jorgensen S.L."/>
            <person name="Zaremba-Niedzwiedzka K."/>
            <person name="Martijn J."/>
            <person name="Lind A.E."/>
            <person name="van Eijk R."/>
            <person name="Schleper C."/>
            <person name="Guy L."/>
            <person name="Ettema T.J."/>
        </authorList>
    </citation>
    <scope>NUCLEOTIDE SEQUENCE</scope>
</reference>
<comment type="caution">
    <text evidence="2">The sequence shown here is derived from an EMBL/GenBank/DDBJ whole genome shotgun (WGS) entry which is preliminary data.</text>
</comment>
<dbReference type="EMBL" id="LAZR01004907">
    <property type="protein sequence ID" value="KKN04547.1"/>
    <property type="molecule type" value="Genomic_DNA"/>
</dbReference>
<keyword evidence="1" id="KW-0812">Transmembrane</keyword>
<name>A0A0F9MYL2_9ZZZZ</name>
<proteinExistence type="predicted"/>
<keyword evidence="1" id="KW-1133">Transmembrane helix</keyword>
<evidence type="ECO:0000313" key="2">
    <source>
        <dbReference type="EMBL" id="KKN04547.1"/>
    </source>
</evidence>
<gene>
    <name evidence="2" type="ORF">LCGC14_1096280</name>
</gene>
<feature type="transmembrane region" description="Helical" evidence="1">
    <location>
        <begin position="32"/>
        <end position="54"/>
    </location>
</feature>
<organism evidence="2">
    <name type="scientific">marine sediment metagenome</name>
    <dbReference type="NCBI Taxonomy" id="412755"/>
    <lineage>
        <taxon>unclassified sequences</taxon>
        <taxon>metagenomes</taxon>
        <taxon>ecological metagenomes</taxon>
    </lineage>
</organism>